<dbReference type="EMBL" id="SHBL01000001">
    <property type="protein sequence ID" value="RZO25025.1"/>
    <property type="molecule type" value="Genomic_DNA"/>
</dbReference>
<dbReference type="PANTHER" id="PTHR15680:SF9">
    <property type="entry name" value="LARGE RIBOSOMAL SUBUNIT PROTEIN BL19M"/>
    <property type="match status" value="1"/>
</dbReference>
<dbReference type="GO" id="GO:0006412">
    <property type="term" value="P:translation"/>
    <property type="evidence" value="ECO:0007669"/>
    <property type="project" value="UniProtKB-UniRule"/>
</dbReference>
<dbReference type="AlphaFoldDB" id="A0A520MUX5"/>
<accession>A0A520MUX5</accession>
<name>A0A520MUX5_9GAMM</name>
<evidence type="ECO:0000256" key="1">
    <source>
        <dbReference type="ARBA" id="ARBA00005781"/>
    </source>
</evidence>
<dbReference type="PRINTS" id="PR00061">
    <property type="entry name" value="RIBOSOMALL19"/>
</dbReference>
<gene>
    <name evidence="5" type="primary">rplS</name>
    <name evidence="7" type="ORF">EVA99_00275</name>
</gene>
<reference evidence="7 8" key="1">
    <citation type="submission" date="2019-02" db="EMBL/GenBank/DDBJ databases">
        <title>Prokaryotic population dynamics and viral predation in marine succession experiment using metagenomics: the confinement effect.</title>
        <authorList>
            <person name="Haro-Moreno J.M."/>
            <person name="Rodriguez-Valera F."/>
            <person name="Lopez-Perez M."/>
        </authorList>
    </citation>
    <scope>NUCLEOTIDE SEQUENCE [LARGE SCALE GENOMIC DNA]</scope>
    <source>
        <strain evidence="7">MED-G166</strain>
    </source>
</reference>
<dbReference type="PIRSF" id="PIRSF002191">
    <property type="entry name" value="Ribosomal_L19"/>
    <property type="match status" value="1"/>
</dbReference>
<dbReference type="InterPro" id="IPR018257">
    <property type="entry name" value="Ribosomal_bL19_CS"/>
</dbReference>
<evidence type="ECO:0000256" key="2">
    <source>
        <dbReference type="ARBA" id="ARBA00022980"/>
    </source>
</evidence>
<keyword evidence="2 5" id="KW-0689">Ribosomal protein</keyword>
<dbReference type="Gene3D" id="2.30.30.790">
    <property type="match status" value="1"/>
</dbReference>
<comment type="caution">
    <text evidence="7">The sequence shown here is derived from an EMBL/GenBank/DDBJ whole genome shotgun (WGS) entry which is preliminary data.</text>
</comment>
<evidence type="ECO:0000256" key="3">
    <source>
        <dbReference type="ARBA" id="ARBA00023274"/>
    </source>
</evidence>
<dbReference type="Pfam" id="PF01245">
    <property type="entry name" value="Ribosomal_L19"/>
    <property type="match status" value="1"/>
</dbReference>
<dbReference type="HAMAP" id="MF_00402">
    <property type="entry name" value="Ribosomal_bL19"/>
    <property type="match status" value="1"/>
</dbReference>
<evidence type="ECO:0000256" key="4">
    <source>
        <dbReference type="ARBA" id="ARBA00035171"/>
    </source>
</evidence>
<dbReference type="GO" id="GO:0022625">
    <property type="term" value="C:cytosolic large ribosomal subunit"/>
    <property type="evidence" value="ECO:0007669"/>
    <property type="project" value="TreeGrafter"/>
</dbReference>
<dbReference type="PROSITE" id="PS01015">
    <property type="entry name" value="RIBOSOMAL_L19"/>
    <property type="match status" value="1"/>
</dbReference>
<evidence type="ECO:0000256" key="6">
    <source>
        <dbReference type="RuleBase" id="RU000559"/>
    </source>
</evidence>
<protein>
    <recommendedName>
        <fullName evidence="4 5">Large ribosomal subunit protein bL19</fullName>
    </recommendedName>
</protein>
<comment type="function">
    <text evidence="5 6">This protein is located at the 30S-50S ribosomal subunit interface and may play a role in the structure and function of the aminoacyl-tRNA binding site.</text>
</comment>
<dbReference type="FunFam" id="2.30.30.790:FF:000001">
    <property type="entry name" value="50S ribosomal protein L19"/>
    <property type="match status" value="1"/>
</dbReference>
<sequence>MTKKIIEKIEKDQLKEQPEFRTGDTVVIKVKVTEGQRTRLQAFEGLVISKKNRGLNSSFIVRKISNGVGVERTFQTHSPLIDSITVKRKGLVRQSKLYYIRERSGKSARIKEKIS</sequence>
<proteinExistence type="inferred from homology"/>
<dbReference type="InterPro" id="IPR038657">
    <property type="entry name" value="Ribosomal_bL19_sf"/>
</dbReference>
<keyword evidence="3 5" id="KW-0687">Ribonucleoprotein</keyword>
<dbReference type="GO" id="GO:0003735">
    <property type="term" value="F:structural constituent of ribosome"/>
    <property type="evidence" value="ECO:0007669"/>
    <property type="project" value="InterPro"/>
</dbReference>
<comment type="similarity">
    <text evidence="1 5 6">Belongs to the bacterial ribosomal protein bL19 family.</text>
</comment>
<dbReference type="InterPro" id="IPR001857">
    <property type="entry name" value="Ribosomal_bL19"/>
</dbReference>
<evidence type="ECO:0000256" key="5">
    <source>
        <dbReference type="HAMAP-Rule" id="MF_00402"/>
    </source>
</evidence>
<evidence type="ECO:0000313" key="8">
    <source>
        <dbReference type="Proteomes" id="UP000320146"/>
    </source>
</evidence>
<dbReference type="Proteomes" id="UP000320146">
    <property type="component" value="Unassembled WGS sequence"/>
</dbReference>
<organism evidence="7 8">
    <name type="scientific">SAR86 cluster bacterium</name>
    <dbReference type="NCBI Taxonomy" id="2030880"/>
    <lineage>
        <taxon>Bacteria</taxon>
        <taxon>Pseudomonadati</taxon>
        <taxon>Pseudomonadota</taxon>
        <taxon>Gammaproteobacteria</taxon>
        <taxon>SAR86 cluster</taxon>
    </lineage>
</organism>
<dbReference type="NCBIfam" id="TIGR01024">
    <property type="entry name" value="rplS_bact"/>
    <property type="match status" value="1"/>
</dbReference>
<dbReference type="PANTHER" id="PTHR15680">
    <property type="entry name" value="RIBOSOMAL PROTEIN L19"/>
    <property type="match status" value="1"/>
</dbReference>
<evidence type="ECO:0000313" key="7">
    <source>
        <dbReference type="EMBL" id="RZO25025.1"/>
    </source>
</evidence>
<dbReference type="InterPro" id="IPR008991">
    <property type="entry name" value="Translation_prot_SH3-like_sf"/>
</dbReference>
<dbReference type="SUPFAM" id="SSF50104">
    <property type="entry name" value="Translation proteins SH3-like domain"/>
    <property type="match status" value="1"/>
</dbReference>